<proteinExistence type="predicted"/>
<dbReference type="EMBL" id="ACEC01000136">
    <property type="protein sequence ID" value="EEG28532.1"/>
    <property type="molecule type" value="Genomic_DNA"/>
</dbReference>
<gene>
    <name evidence="1" type="ORF">CLOSTMETH_03918</name>
</gene>
<dbReference type="AlphaFoldDB" id="C0EJ67"/>
<dbReference type="Proteomes" id="UP000003340">
    <property type="component" value="Unassembled WGS sequence"/>
</dbReference>
<dbReference type="HOGENOM" id="CLU_2631935_0_0_9"/>
<reference evidence="1 2" key="1">
    <citation type="submission" date="2009-01" db="EMBL/GenBank/DDBJ databases">
        <authorList>
            <person name="Fulton L."/>
            <person name="Clifton S."/>
            <person name="Fulton B."/>
            <person name="Xu J."/>
            <person name="Minx P."/>
            <person name="Pepin K.H."/>
            <person name="Johnson M."/>
            <person name="Bhonagiri V."/>
            <person name="Nash W.E."/>
            <person name="Mardis E.R."/>
            <person name="Wilson R.K."/>
        </authorList>
    </citation>
    <scope>NUCLEOTIDE SEQUENCE [LARGE SCALE GENOMIC DNA]</scope>
    <source>
        <strain evidence="1 2">DSM 5476</strain>
    </source>
</reference>
<evidence type="ECO:0000313" key="2">
    <source>
        <dbReference type="Proteomes" id="UP000003340"/>
    </source>
</evidence>
<protein>
    <submittedName>
        <fullName evidence="1">Uncharacterized protein</fullName>
    </submittedName>
</protein>
<name>C0EJ67_9FIRM</name>
<evidence type="ECO:0000313" key="1">
    <source>
        <dbReference type="EMBL" id="EEG28532.1"/>
    </source>
</evidence>
<reference evidence="1 2" key="2">
    <citation type="submission" date="2009-02" db="EMBL/GenBank/DDBJ databases">
        <title>Draft genome sequence of Clostridium methylpentosum (DSM 5476).</title>
        <authorList>
            <person name="Sudarsanam P."/>
            <person name="Ley R."/>
            <person name="Guruge J."/>
            <person name="Turnbaugh P.J."/>
            <person name="Mahowald M."/>
            <person name="Liep D."/>
            <person name="Gordon J."/>
        </authorList>
    </citation>
    <scope>NUCLEOTIDE SEQUENCE [LARGE SCALE GENOMIC DNA]</scope>
    <source>
        <strain evidence="1 2">DSM 5476</strain>
    </source>
</reference>
<comment type="caution">
    <text evidence="1">The sequence shown here is derived from an EMBL/GenBank/DDBJ whole genome shotgun (WGS) entry which is preliminary data.</text>
</comment>
<accession>C0EJ67</accession>
<sequence length="77" mass="8276">MLNTFGKPKRCFMASCQPTGQRLSGGVVLNGTAQLRESSIFPFTQTLSAGLISPLDNIQTPGYDKKISGNTMRVLLA</sequence>
<keyword evidence="2" id="KW-1185">Reference proteome</keyword>
<organism evidence="1 2">
    <name type="scientific">[Clostridium] methylpentosum DSM 5476</name>
    <dbReference type="NCBI Taxonomy" id="537013"/>
    <lineage>
        <taxon>Bacteria</taxon>
        <taxon>Bacillati</taxon>
        <taxon>Bacillota</taxon>
        <taxon>Clostridia</taxon>
        <taxon>Eubacteriales</taxon>
        <taxon>Oscillospiraceae</taxon>
        <taxon>Oscillospiraceae incertae sedis</taxon>
    </lineage>
</organism>